<dbReference type="InterPro" id="IPR003594">
    <property type="entry name" value="HATPase_dom"/>
</dbReference>
<feature type="domain" description="CheR-type methyltransferase" evidence="13">
    <location>
        <begin position="214"/>
        <end position="466"/>
    </location>
</feature>
<dbReference type="Gene3D" id="3.30.450.20">
    <property type="entry name" value="PAS domain"/>
    <property type="match status" value="3"/>
</dbReference>
<dbReference type="InterPro" id="IPR036890">
    <property type="entry name" value="HATPase_C_sf"/>
</dbReference>
<evidence type="ECO:0000256" key="3">
    <source>
        <dbReference type="ARBA" id="ARBA00022603"/>
    </source>
</evidence>
<dbReference type="SMART" id="SM00138">
    <property type="entry name" value="MeTrc"/>
    <property type="match status" value="1"/>
</dbReference>
<dbReference type="PROSITE" id="PS50122">
    <property type="entry name" value="CHEB"/>
    <property type="match status" value="1"/>
</dbReference>
<dbReference type="SUPFAM" id="SSF47757">
    <property type="entry name" value="Chemotaxis receptor methyltransferase CheR, N-terminal domain"/>
    <property type="match status" value="1"/>
</dbReference>
<dbReference type="PROSITE" id="PS50123">
    <property type="entry name" value="CHER"/>
    <property type="match status" value="1"/>
</dbReference>
<dbReference type="SUPFAM" id="SSF55874">
    <property type="entry name" value="ATPase domain of HSP90 chaperone/DNA topoisomerase II/histidine kinase"/>
    <property type="match status" value="1"/>
</dbReference>
<dbReference type="PRINTS" id="PR00996">
    <property type="entry name" value="CHERMTFRASE"/>
</dbReference>
<keyword evidence="3" id="KW-0489">Methyltransferase</keyword>
<dbReference type="Pfam" id="PF13426">
    <property type="entry name" value="PAS_9"/>
    <property type="match status" value="1"/>
</dbReference>
<dbReference type="SUPFAM" id="SSF55785">
    <property type="entry name" value="PYP-like sensor domain (PAS domain)"/>
    <property type="match status" value="2"/>
</dbReference>
<dbReference type="InterPro" id="IPR035965">
    <property type="entry name" value="PAS-like_dom_sf"/>
</dbReference>
<dbReference type="InterPro" id="IPR005467">
    <property type="entry name" value="His_kinase_dom"/>
</dbReference>
<dbReference type="FunFam" id="3.30.450.20:FF:000099">
    <property type="entry name" value="Sensory box sensor histidine kinase"/>
    <property type="match status" value="1"/>
</dbReference>
<dbReference type="CDD" id="cd16917">
    <property type="entry name" value="HATPase_UhpB-NarQ-NarX-like"/>
    <property type="match status" value="1"/>
</dbReference>
<dbReference type="OrthoDB" id="9816309at2"/>
<dbReference type="Pfam" id="PF01339">
    <property type="entry name" value="CheB_methylest"/>
    <property type="match status" value="1"/>
</dbReference>
<gene>
    <name evidence="14" type="ORF">DP923_06545</name>
</gene>
<dbReference type="GO" id="GO:0008984">
    <property type="term" value="F:protein-glutamate methylesterase activity"/>
    <property type="evidence" value="ECO:0007669"/>
    <property type="project" value="InterPro"/>
</dbReference>
<dbReference type="InterPro" id="IPR035909">
    <property type="entry name" value="CheB_C"/>
</dbReference>
<dbReference type="EC" id="2.1.1.80" evidence="2"/>
<dbReference type="InterPro" id="IPR022641">
    <property type="entry name" value="CheR_N"/>
</dbReference>
<dbReference type="Pfam" id="PF02518">
    <property type="entry name" value="HATPase_c"/>
    <property type="match status" value="1"/>
</dbReference>
<accession>A0A364RF20</accession>
<feature type="domain" description="Histidine kinase" evidence="9">
    <location>
        <begin position="1135"/>
        <end position="1326"/>
    </location>
</feature>
<dbReference type="SMART" id="SM00387">
    <property type="entry name" value="HATPase_c"/>
    <property type="match status" value="1"/>
</dbReference>
<dbReference type="PROSITE" id="PS50109">
    <property type="entry name" value="HIS_KIN"/>
    <property type="match status" value="1"/>
</dbReference>
<dbReference type="Pfam" id="PF13596">
    <property type="entry name" value="PAS_10"/>
    <property type="match status" value="1"/>
</dbReference>
<dbReference type="NCBIfam" id="TIGR00229">
    <property type="entry name" value="sensory_box"/>
    <property type="match status" value="1"/>
</dbReference>
<dbReference type="Pfam" id="PF08447">
    <property type="entry name" value="PAS_3"/>
    <property type="match status" value="1"/>
</dbReference>
<evidence type="ECO:0000313" key="14">
    <source>
        <dbReference type="EMBL" id="RAU82901.1"/>
    </source>
</evidence>
<evidence type="ECO:0000259" key="12">
    <source>
        <dbReference type="PROSITE" id="PS50122"/>
    </source>
</evidence>
<feature type="compositionally biased region" description="Basic and acidic residues" evidence="8">
    <location>
        <begin position="7"/>
        <end position="20"/>
    </location>
</feature>
<dbReference type="GO" id="GO:0005737">
    <property type="term" value="C:cytoplasm"/>
    <property type="evidence" value="ECO:0007669"/>
    <property type="project" value="InterPro"/>
</dbReference>
<keyword evidence="4" id="KW-0808">Transferase</keyword>
<dbReference type="Gene3D" id="3.30.565.10">
    <property type="entry name" value="Histidine kinase-like ATPase, C-terminal domain"/>
    <property type="match status" value="1"/>
</dbReference>
<organism evidence="14 15">
    <name type="scientific">Pontibacter arcticus</name>
    <dbReference type="NCBI Taxonomy" id="2080288"/>
    <lineage>
        <taxon>Bacteria</taxon>
        <taxon>Pseudomonadati</taxon>
        <taxon>Bacteroidota</taxon>
        <taxon>Cytophagia</taxon>
        <taxon>Cytophagales</taxon>
        <taxon>Hymenobacteraceae</taxon>
        <taxon>Pontibacter</taxon>
    </lineage>
</organism>
<dbReference type="Pfam" id="PF03705">
    <property type="entry name" value="CheR_N"/>
    <property type="match status" value="1"/>
</dbReference>
<dbReference type="InterPro" id="IPR029063">
    <property type="entry name" value="SAM-dependent_MTases_sf"/>
</dbReference>
<evidence type="ECO:0000259" key="10">
    <source>
        <dbReference type="PROSITE" id="PS50112"/>
    </source>
</evidence>
<comment type="catalytic activity">
    <reaction evidence="1">
        <text>L-glutamyl-[protein] + S-adenosyl-L-methionine = [protein]-L-glutamate 5-O-methyl ester + S-adenosyl-L-homocysteine</text>
        <dbReference type="Rhea" id="RHEA:24452"/>
        <dbReference type="Rhea" id="RHEA-COMP:10208"/>
        <dbReference type="Rhea" id="RHEA-COMP:10311"/>
        <dbReference type="ChEBI" id="CHEBI:29973"/>
        <dbReference type="ChEBI" id="CHEBI:57856"/>
        <dbReference type="ChEBI" id="CHEBI:59789"/>
        <dbReference type="ChEBI" id="CHEBI:82795"/>
        <dbReference type="EC" id="2.1.1.80"/>
    </reaction>
</comment>
<reference evidence="14 15" key="2">
    <citation type="submission" date="2018-07" db="EMBL/GenBank/DDBJ databases">
        <title>Pontibacter sp. 2b14 genomic sequence and assembly.</title>
        <authorList>
            <person name="Du Z.-J."/>
        </authorList>
    </citation>
    <scope>NUCLEOTIDE SEQUENCE [LARGE SCALE GENOMIC DNA]</scope>
    <source>
        <strain evidence="14 15">2b14</strain>
    </source>
</reference>
<evidence type="ECO:0000259" key="13">
    <source>
        <dbReference type="PROSITE" id="PS50123"/>
    </source>
</evidence>
<dbReference type="GO" id="GO:0008983">
    <property type="term" value="F:protein-glutamate O-methyltransferase activity"/>
    <property type="evidence" value="ECO:0007669"/>
    <property type="project" value="UniProtKB-EC"/>
</dbReference>
<keyword evidence="6" id="KW-0378">Hydrolase</keyword>
<keyword evidence="15" id="KW-1185">Reference proteome</keyword>
<dbReference type="Proteomes" id="UP000251692">
    <property type="component" value="Unassembled WGS sequence"/>
</dbReference>
<keyword evidence="6" id="KW-0145">Chemotaxis</keyword>
<dbReference type="InterPro" id="IPR000780">
    <property type="entry name" value="CheR_MeTrfase"/>
</dbReference>
<evidence type="ECO:0000259" key="11">
    <source>
        <dbReference type="PROSITE" id="PS50113"/>
    </source>
</evidence>
<evidence type="ECO:0000256" key="4">
    <source>
        <dbReference type="ARBA" id="ARBA00022679"/>
    </source>
</evidence>
<dbReference type="GO" id="GO:0006935">
    <property type="term" value="P:chemotaxis"/>
    <property type="evidence" value="ECO:0007669"/>
    <property type="project" value="UniProtKB-UniRule"/>
</dbReference>
<dbReference type="SUPFAM" id="SSF52738">
    <property type="entry name" value="Methylesterase CheB, C-terminal domain"/>
    <property type="match status" value="1"/>
</dbReference>
<dbReference type="PANTHER" id="PTHR24422:SF27">
    <property type="entry name" value="PROTEIN-GLUTAMATE O-METHYLTRANSFERASE"/>
    <property type="match status" value="1"/>
</dbReference>
<feature type="domain" description="PAC" evidence="11">
    <location>
        <begin position="1059"/>
        <end position="1112"/>
    </location>
</feature>
<feature type="region of interest" description="Disordered" evidence="8">
    <location>
        <begin position="1"/>
        <end position="20"/>
    </location>
</feature>
<feature type="active site" evidence="6">
    <location>
        <position position="150"/>
    </location>
</feature>
<dbReference type="InterPro" id="IPR000014">
    <property type="entry name" value="PAS"/>
</dbReference>
<dbReference type="CDD" id="cd16434">
    <property type="entry name" value="CheB-CheR_fusion"/>
    <property type="match status" value="1"/>
</dbReference>
<dbReference type="InterPro" id="IPR000673">
    <property type="entry name" value="Sig_transdc_resp-reg_Me-estase"/>
</dbReference>
<dbReference type="PROSITE" id="PS50112">
    <property type="entry name" value="PAS"/>
    <property type="match status" value="1"/>
</dbReference>
<evidence type="ECO:0000259" key="9">
    <source>
        <dbReference type="PROSITE" id="PS50109"/>
    </source>
</evidence>
<feature type="active site" evidence="6">
    <location>
        <position position="33"/>
    </location>
</feature>
<feature type="domain" description="PAS" evidence="10">
    <location>
        <begin position="986"/>
        <end position="1056"/>
    </location>
</feature>
<dbReference type="RefSeq" id="WP_112305050.1">
    <property type="nucleotide sequence ID" value="NZ_QMDV01000002.1"/>
</dbReference>
<dbReference type="InterPro" id="IPR022642">
    <property type="entry name" value="CheR_C"/>
</dbReference>
<protein>
    <recommendedName>
        <fullName evidence="2">protein-glutamate O-methyltransferase</fullName>
        <ecNumber evidence="2">2.1.1.80</ecNumber>
    </recommendedName>
</protein>
<feature type="coiled-coil region" evidence="7">
    <location>
        <begin position="664"/>
        <end position="726"/>
    </location>
</feature>
<evidence type="ECO:0000256" key="2">
    <source>
        <dbReference type="ARBA" id="ARBA00012534"/>
    </source>
</evidence>
<feature type="domain" description="CheB-type methylesterase" evidence="12">
    <location>
        <begin position="27"/>
        <end position="208"/>
    </location>
</feature>
<reference evidence="14 15" key="1">
    <citation type="submission" date="2018-06" db="EMBL/GenBank/DDBJ databases">
        <authorList>
            <person name="Liu Z.-W."/>
        </authorList>
    </citation>
    <scope>NUCLEOTIDE SEQUENCE [LARGE SCALE GENOMIC DNA]</scope>
    <source>
        <strain evidence="14 15">2b14</strain>
    </source>
</reference>
<dbReference type="Gene3D" id="3.40.50.180">
    <property type="entry name" value="Methylesterase CheB, C-terminal domain"/>
    <property type="match status" value="1"/>
</dbReference>
<dbReference type="PROSITE" id="PS50113">
    <property type="entry name" value="PAC"/>
    <property type="match status" value="1"/>
</dbReference>
<dbReference type="InterPro" id="IPR000700">
    <property type="entry name" value="PAS-assoc_C"/>
</dbReference>
<evidence type="ECO:0000256" key="5">
    <source>
        <dbReference type="ARBA" id="ARBA00022691"/>
    </source>
</evidence>
<evidence type="ECO:0000256" key="1">
    <source>
        <dbReference type="ARBA" id="ARBA00001541"/>
    </source>
</evidence>
<dbReference type="SMART" id="SM00091">
    <property type="entry name" value="PAS"/>
    <property type="match status" value="3"/>
</dbReference>
<dbReference type="Pfam" id="PF01739">
    <property type="entry name" value="CheR"/>
    <property type="match status" value="1"/>
</dbReference>
<dbReference type="GO" id="GO:0000156">
    <property type="term" value="F:phosphorelay response regulator activity"/>
    <property type="evidence" value="ECO:0007669"/>
    <property type="project" value="InterPro"/>
</dbReference>
<dbReference type="Gene3D" id="3.40.50.150">
    <property type="entry name" value="Vaccinia Virus protein VP39"/>
    <property type="match status" value="1"/>
</dbReference>
<keyword evidence="5" id="KW-0949">S-adenosyl-L-methionine</keyword>
<dbReference type="CDD" id="cd00130">
    <property type="entry name" value="PAS"/>
    <property type="match status" value="1"/>
</dbReference>
<dbReference type="Gene3D" id="1.10.155.10">
    <property type="entry name" value="Chemotaxis receptor methyltransferase CheR, N-terminal domain"/>
    <property type="match status" value="1"/>
</dbReference>
<sequence>MAKATKKTNDRGSEKQEAKSRDNRLYVIGIGASAGGLQALEAMFSTIPQDNVAYVIVQHISSEYRSLLTEILEQYSALKVQEAEHDAPLLPNRVYVIPSTKELTIENNRFSLKDKTNLNRTQTVDTFFMSLAQDKKQRAIGVILSGTGTDGTKGIEAIKKEGGLVLVQDPTTARFDGMPRSAINSGYVDYILPPELMSAEILDYIKLGPFNGKLIELADSEAEATFFQILDLVNGQTGIDFSNYKQPTIIRRISRRMNIKGINNFSDYLDYLNMNAEEVETLGKEFLIGVTKFFRDEEAYSFLDSTILPDLIDRKRANDQLRIWVAGCSTGEEAYSIAILVREYMDKVKKELEVKIFASDIDREALDFASKGLYTKSSLTDVSEDRLHDYFVREEGKYRVAQRVRRLVIFSPHNVTNDPPFSRIDLVSCRNMLIYLNPMLQKRVIGKFHYALSLHGYLFLGSSESVGDLKSFEEVNKKWKVFRSAEPARSLGLSESFTGNLSKRPLVTSLPSQSRDLTAKQILQHSFNELLSETVLEEYGYAAVYVDESFDVLHAAGKFKKFLDLPEQSFTFNLLKLVPQDLAVSLGAMLRKAITEKEKVVAHNIQVHQENQLRYINVVVKPYLVEKKQLQRYILVLFSEEQPRIPLKPEQVVIVSEGQYKSRVDELEQELQYTKDDLQAVVEELETSNEELQSTNEELLSSNEELQSTNEELQSLNEELHTINTEHQYKIKALIELDDDLNNYFRSTDIGQIFVDRRLIIRKYTPSATRLINLIESDIGRSIDHISNNLRYDKLTDDIKLVINNNQVIERELQDKNGVWYQMRMLPYITQDRKIDGAIIIFVQINELKTMHLLHAGIFQSSPNAILALKSVRSAINQVIDFGISTVNQKAQDLFDKPQSKLNDRTLWNTYPKLMEQGMFEEMVEVVNSGKAIDLEMLQEINQKQVWLHVTAVKFGDGLVLTLQDITDRKLNEQALLTQQEELRESADRFKELLEAVPHITWTNKPNGENNSFNKLWYDYTGLSEKESEGWGWQKVFHPDDLKKIMPDFKHCLATGKVHNAQARLLRKADNKYRLHLIKDVPVKNDNGEITLWIGTATDIQDQKDAEQATIRLNLSQQRGTLNTILQTQEEERSRISEALHNGLGQILYAAKLRLDNLAPATVQQKKVKESVDQFLKEGIQITRNISFELTPSVLKEFGLKVALEEIFARFKNPHLKITSSFAIPEATLNYNTSLSLYRIIQELLNNVVKHSGATRATIALTQESENILLRVQDNGKGIAEDDLQKQDGVGLKSIKNRVNLLDGKFDIQTAPGKGCRIEISFNPSLAIK</sequence>
<dbReference type="PANTHER" id="PTHR24422">
    <property type="entry name" value="CHEMOTAXIS PROTEIN METHYLTRANSFERASE"/>
    <property type="match status" value="1"/>
</dbReference>
<evidence type="ECO:0000256" key="7">
    <source>
        <dbReference type="SAM" id="Coils"/>
    </source>
</evidence>
<proteinExistence type="predicted"/>
<dbReference type="InterPro" id="IPR036804">
    <property type="entry name" value="CheR_N_sf"/>
</dbReference>
<feature type="active site" evidence="6">
    <location>
        <position position="59"/>
    </location>
</feature>
<evidence type="ECO:0000256" key="8">
    <source>
        <dbReference type="SAM" id="MobiDB-lite"/>
    </source>
</evidence>
<dbReference type="InterPro" id="IPR050903">
    <property type="entry name" value="Bact_Chemotaxis_MeTrfase"/>
</dbReference>
<evidence type="ECO:0000256" key="6">
    <source>
        <dbReference type="PROSITE-ProRule" id="PRU00050"/>
    </source>
</evidence>
<evidence type="ECO:0000313" key="15">
    <source>
        <dbReference type="Proteomes" id="UP000251692"/>
    </source>
</evidence>
<name>A0A364RF20_9BACT</name>
<dbReference type="SUPFAM" id="SSF53335">
    <property type="entry name" value="S-adenosyl-L-methionine-dependent methyltransferases"/>
    <property type="match status" value="1"/>
</dbReference>
<keyword evidence="7" id="KW-0175">Coiled coil</keyword>
<dbReference type="GO" id="GO:0032259">
    <property type="term" value="P:methylation"/>
    <property type="evidence" value="ECO:0007669"/>
    <property type="project" value="UniProtKB-KW"/>
</dbReference>
<dbReference type="EMBL" id="QMDV01000002">
    <property type="protein sequence ID" value="RAU82901.1"/>
    <property type="molecule type" value="Genomic_DNA"/>
</dbReference>
<comment type="caution">
    <text evidence="14">The sequence shown here is derived from an EMBL/GenBank/DDBJ whole genome shotgun (WGS) entry which is preliminary data.</text>
</comment>
<dbReference type="InterPro" id="IPR013655">
    <property type="entry name" value="PAS_fold_3"/>
</dbReference>